<reference evidence="2" key="1">
    <citation type="journal article" date="2017" name="Genome Biol. Evol.">
        <title>Comparative Genomic Analysis Identifies a Campylobacter Clade Deficient in Selenium Metabolism.</title>
        <authorList>
            <person name="Miller W.G."/>
            <person name="Yee E."/>
            <person name="Lopes B.S."/>
            <person name="Chapman M.H."/>
            <person name="Huynh S."/>
            <person name="Bono J.L."/>
            <person name="Parker C.T."/>
            <person name="Strachan N.J.C."/>
            <person name="Forbes K.J."/>
        </authorList>
    </citation>
    <scope>NUCLEOTIDE SEQUENCE [LARGE SCALE GENOMIC DNA]</scope>
    <source>
        <strain evidence="2">RM6137</strain>
    </source>
</reference>
<dbReference type="STRING" id="1660073.CSUIS_0474"/>
<proteinExistence type="predicted"/>
<evidence type="ECO:0000313" key="1">
    <source>
        <dbReference type="EMBL" id="ARR00313.1"/>
    </source>
</evidence>
<dbReference type="Proteomes" id="UP000194260">
    <property type="component" value="Chromosome"/>
</dbReference>
<sequence length="72" mass="8549">MTTQERVELIDQTIDSVLSNLQNGIEIKEYSIDNLKISKRSPLELISELRKMKKEIKKDAQNKKVRSMQYYF</sequence>
<protein>
    <submittedName>
        <fullName evidence="1">Uncharacterized protein</fullName>
    </submittedName>
</protein>
<dbReference type="EMBL" id="CP018789">
    <property type="protein sequence ID" value="ARR00313.1"/>
    <property type="molecule type" value="Genomic_DNA"/>
</dbReference>
<dbReference type="KEGG" id="camy:CSUIS_0474"/>
<evidence type="ECO:0000313" key="2">
    <source>
        <dbReference type="Proteomes" id="UP000194260"/>
    </source>
</evidence>
<dbReference type="AlphaFoldDB" id="A0A1X9SVU3"/>
<name>A0A1X9SVU3_9BACT</name>
<gene>
    <name evidence="1" type="ORF">CSUIS_0474</name>
</gene>
<dbReference type="RefSeq" id="WP_086296954.1">
    <property type="nucleotide sequence ID" value="NZ_CP018789.1"/>
</dbReference>
<accession>A0A1X9SVU3</accession>
<organism evidence="1 2">
    <name type="scientific">Campylobacter porcelli</name>
    <dbReference type="NCBI Taxonomy" id="1660073"/>
    <lineage>
        <taxon>Bacteria</taxon>
        <taxon>Pseudomonadati</taxon>
        <taxon>Campylobacterota</taxon>
        <taxon>Epsilonproteobacteria</taxon>
        <taxon>Campylobacterales</taxon>
        <taxon>Campylobacteraceae</taxon>
        <taxon>Campylobacter</taxon>
    </lineage>
</organism>